<reference evidence="1 2" key="1">
    <citation type="submission" date="2017-05" db="EMBL/GenBank/DDBJ databases">
        <title>Genome Sequence of Loktanella vestfoldensis Strain SMR4r Isolated from a Culture of the Diatom Skeletonema marinoi.</title>
        <authorList>
            <person name="Topel M."/>
            <person name="Pinder M.I.M."/>
            <person name="Johansson O.N."/>
            <person name="Kourtchenko O."/>
            <person name="Godhe A."/>
            <person name="Clarke A.K."/>
        </authorList>
    </citation>
    <scope>NUCLEOTIDE SEQUENCE [LARGE SCALE GENOMIC DNA]</scope>
    <source>
        <strain evidence="1 2">SMR4r</strain>
    </source>
</reference>
<dbReference type="GO" id="GO:0016740">
    <property type="term" value="F:transferase activity"/>
    <property type="evidence" value="ECO:0007669"/>
    <property type="project" value="UniProtKB-KW"/>
</dbReference>
<evidence type="ECO:0000313" key="1">
    <source>
        <dbReference type="EMBL" id="ARU02774.1"/>
    </source>
</evidence>
<dbReference type="RefSeq" id="WP_087211333.1">
    <property type="nucleotide sequence ID" value="NZ_CP021431.1"/>
</dbReference>
<dbReference type="KEGG" id="lvs:LOKVESSMR4R_03505"/>
<dbReference type="Proteomes" id="UP000195273">
    <property type="component" value="Chromosome"/>
</dbReference>
<protein>
    <submittedName>
        <fullName evidence="1">Glycosyl transferase family 2</fullName>
    </submittedName>
</protein>
<organism evidence="1 2">
    <name type="scientific">Yoonia vestfoldensis</name>
    <dbReference type="NCBI Taxonomy" id="245188"/>
    <lineage>
        <taxon>Bacteria</taxon>
        <taxon>Pseudomonadati</taxon>
        <taxon>Pseudomonadota</taxon>
        <taxon>Alphaproteobacteria</taxon>
        <taxon>Rhodobacterales</taxon>
        <taxon>Paracoccaceae</taxon>
        <taxon>Yoonia</taxon>
    </lineage>
</organism>
<gene>
    <name evidence="1" type="ORF">LOKVESSMR4R_03505</name>
</gene>
<evidence type="ECO:0000313" key="2">
    <source>
        <dbReference type="Proteomes" id="UP000195273"/>
    </source>
</evidence>
<keyword evidence="1" id="KW-0808">Transferase</keyword>
<proteinExistence type="predicted"/>
<accession>A0A1Y0EGS1</accession>
<name>A0A1Y0EGS1_9RHOB</name>
<keyword evidence="2" id="KW-1185">Reference proteome</keyword>
<dbReference type="AlphaFoldDB" id="A0A1Y0EGS1"/>
<dbReference type="Pfam" id="PF13704">
    <property type="entry name" value="Glyco_tranf_2_4"/>
    <property type="match status" value="1"/>
</dbReference>
<sequence>MPVGALWMAYRMRWKRRRFLLRIWRKRRQIALVQNRTAAIRPKMILCFATIRNEMARLPYFLQHYRQLGIGHFLIVDNGSDDGSAAYLAAQPDVSLWSTQHSYRLARFGMDWLGWLQWQYGHRHWCLTVDADELLTFPYADSRDLGDLTRHLEAGGITSFGAIMLDLYPKGPIAKARHDPQSDPLDTLAWFDAGNYREKIHCIYQNLWIQGGVRDRVFFAAQPERAPTLSKVPLVHWHWRHVYVSSTHQMLPRRLNHVFDRAQDRRVTGVLLHTKFLPDIMAKSQEECIRRQHFENSRLYTGYHQQLAQGPDLWCPQSQRYDGWAQLVALGLMSKGDWDEDDAM</sequence>
<dbReference type="OrthoDB" id="3010234at2"/>
<dbReference type="STRING" id="1122181.GCA_000382265_00971"/>
<dbReference type="EMBL" id="CP021431">
    <property type="protein sequence ID" value="ARU02774.1"/>
    <property type="molecule type" value="Genomic_DNA"/>
</dbReference>